<evidence type="ECO:0000313" key="7">
    <source>
        <dbReference type="EMBL" id="TRY61672.1"/>
    </source>
</evidence>
<evidence type="ECO:0000256" key="3">
    <source>
        <dbReference type="ARBA" id="ARBA00015825"/>
    </source>
</evidence>
<protein>
    <recommendedName>
        <fullName evidence="3">Aminomethyltransferase, mitochondrial</fullName>
    </recommendedName>
</protein>
<dbReference type="AlphaFoldDB" id="A0A553N8A5"/>
<dbReference type="InterPro" id="IPR013977">
    <property type="entry name" value="GcvT_C"/>
</dbReference>
<dbReference type="Pfam" id="PF01571">
    <property type="entry name" value="GCV_T"/>
    <property type="match status" value="1"/>
</dbReference>
<reference evidence="7 8" key="1">
    <citation type="journal article" date="2018" name="Nat. Ecol. Evol.">
        <title>Genomic signatures of mitonuclear coevolution across populations of Tigriopus californicus.</title>
        <authorList>
            <person name="Barreto F.S."/>
            <person name="Watson E.T."/>
            <person name="Lima T.G."/>
            <person name="Willett C.S."/>
            <person name="Edmands S."/>
            <person name="Li W."/>
            <person name="Burton R.S."/>
        </authorList>
    </citation>
    <scope>NUCLEOTIDE SEQUENCE [LARGE SCALE GENOMIC DNA]</scope>
    <source>
        <strain evidence="7 8">San Diego</strain>
    </source>
</reference>
<gene>
    <name evidence="7" type="ORF">TCAL_07977</name>
</gene>
<dbReference type="InterPro" id="IPR029043">
    <property type="entry name" value="GcvT/YgfZ_C"/>
</dbReference>
<evidence type="ECO:0000256" key="1">
    <source>
        <dbReference type="ARBA" id="ARBA00008609"/>
    </source>
</evidence>
<feature type="domain" description="GCVT N-terminal" evidence="5">
    <location>
        <begin position="70"/>
        <end position="188"/>
    </location>
</feature>
<feature type="domain" description="Aminomethyltransferase C-terminal" evidence="6">
    <location>
        <begin position="189"/>
        <end position="244"/>
    </location>
</feature>
<dbReference type="InterPro" id="IPR006222">
    <property type="entry name" value="GCVT_N"/>
</dbReference>
<dbReference type="Pfam" id="PF08669">
    <property type="entry name" value="GCV_T_C"/>
    <property type="match status" value="1"/>
</dbReference>
<dbReference type="Gene3D" id="3.30.1360.120">
    <property type="entry name" value="Probable tRNA modification gtpase trme, domain 1"/>
    <property type="match status" value="3"/>
</dbReference>
<dbReference type="STRING" id="6832.A0A553N8A5"/>
<dbReference type="InterPro" id="IPR028896">
    <property type="entry name" value="GcvT/YgfZ/DmdA"/>
</dbReference>
<evidence type="ECO:0000256" key="4">
    <source>
        <dbReference type="PIRSR" id="PIRSR006487-1"/>
    </source>
</evidence>
<organism evidence="7 8">
    <name type="scientific">Tigriopus californicus</name>
    <name type="common">Marine copepod</name>
    <dbReference type="NCBI Taxonomy" id="6832"/>
    <lineage>
        <taxon>Eukaryota</taxon>
        <taxon>Metazoa</taxon>
        <taxon>Ecdysozoa</taxon>
        <taxon>Arthropoda</taxon>
        <taxon>Crustacea</taxon>
        <taxon>Multicrustacea</taxon>
        <taxon>Hexanauplia</taxon>
        <taxon>Copepoda</taxon>
        <taxon>Harpacticoida</taxon>
        <taxon>Harpacticidae</taxon>
        <taxon>Tigriopus</taxon>
    </lineage>
</organism>
<name>A0A553N8A5_TIGCA</name>
<comment type="caution">
    <text evidence="7">The sequence shown here is derived from an EMBL/GenBank/DDBJ whole genome shotgun (WGS) entry which is preliminary data.</text>
</comment>
<proteinExistence type="inferred from homology"/>
<dbReference type="EMBL" id="VCGU01000459">
    <property type="protein sequence ID" value="TRY61672.1"/>
    <property type="molecule type" value="Genomic_DNA"/>
</dbReference>
<dbReference type="PIRSF" id="PIRSF006487">
    <property type="entry name" value="GcvT"/>
    <property type="match status" value="1"/>
</dbReference>
<comment type="subunit">
    <text evidence="2">The glycine cleavage system is composed of four proteins: P, T, L and H.</text>
</comment>
<dbReference type="InterPro" id="IPR027266">
    <property type="entry name" value="TrmE/GcvT-like"/>
</dbReference>
<sequence length="251" mass="27120">MFRFPKGFGHQVIALTRQYGSSSTPRATCLYDFHVAQGGKMVDFAGYLMPVQYEGLGIAASHLHTRQGLDVTLEYLENRGLIALQGPESARVLQSLCPQVTLSQIKFMTSCVTRVNGVDDVRITRCGYTGEDGFEISIQDSETAGLVEKLLSSEEGKVELAGLGARDSLRLEAGLCLYGNDIDAKTTPGTPVGEITSGCPSPSLEGHNVSMAYLPTTLSKIGTKVQLQIRKKTVSAEVVKMPFVPSNYYSS</sequence>
<feature type="binding site" evidence="4">
    <location>
        <position position="135"/>
    </location>
    <ligand>
        <name>substrate</name>
    </ligand>
</feature>
<evidence type="ECO:0000259" key="5">
    <source>
        <dbReference type="Pfam" id="PF01571"/>
    </source>
</evidence>
<dbReference type="PANTHER" id="PTHR43757:SF16">
    <property type="entry name" value="AMINOMETHYLTRANSFERASE, MITOCHONDRIAL"/>
    <property type="match status" value="1"/>
</dbReference>
<dbReference type="GO" id="GO:0005739">
    <property type="term" value="C:mitochondrion"/>
    <property type="evidence" value="ECO:0007669"/>
    <property type="project" value="TreeGrafter"/>
</dbReference>
<dbReference type="SUPFAM" id="SSF103025">
    <property type="entry name" value="Folate-binding domain"/>
    <property type="match status" value="1"/>
</dbReference>
<evidence type="ECO:0000256" key="2">
    <source>
        <dbReference type="ARBA" id="ARBA00011690"/>
    </source>
</evidence>
<evidence type="ECO:0000313" key="8">
    <source>
        <dbReference type="Proteomes" id="UP000318571"/>
    </source>
</evidence>
<accession>A0A553N8A5</accession>
<evidence type="ECO:0000259" key="6">
    <source>
        <dbReference type="Pfam" id="PF08669"/>
    </source>
</evidence>
<dbReference type="PANTHER" id="PTHR43757">
    <property type="entry name" value="AMINOMETHYLTRANSFERASE"/>
    <property type="match status" value="1"/>
</dbReference>
<comment type="similarity">
    <text evidence="1">Belongs to the GcvT family.</text>
</comment>
<dbReference type="Proteomes" id="UP000318571">
    <property type="component" value="Chromosome 8"/>
</dbReference>
<dbReference type="SUPFAM" id="SSF101790">
    <property type="entry name" value="Aminomethyltransferase beta-barrel domain"/>
    <property type="match status" value="1"/>
</dbReference>
<keyword evidence="8" id="KW-1185">Reference proteome</keyword>